<evidence type="ECO:0000313" key="2">
    <source>
        <dbReference type="Proteomes" id="UP000562045"/>
    </source>
</evidence>
<dbReference type="RefSeq" id="WP_179650166.1">
    <property type="nucleotide sequence ID" value="NZ_JACBZM010000001.1"/>
</dbReference>
<gene>
    <name evidence="1" type="ORF">BJ993_003402</name>
</gene>
<sequence length="207" mass="20753">MSTVVRALGLSALLTLVPVGIGVGVAGDRTPTPKAAVYQGTDLADFDSTTAVVRRAPFCELVAKEAVAEALGGDGELTAWGNGEKAAAVPGGDVAHEYGCAFAGSGAEARAWVFAPPVTRTRAQALAKAAPARGCTTTAGAAAFGTPSVATTCTSGEQRTVSWRGLFGDAWLTCTLTQGVGATEADLVDRAGRWCVAVAQAASVVPS</sequence>
<protein>
    <submittedName>
        <fullName evidence="1">Uncharacterized protein</fullName>
    </submittedName>
</protein>
<reference evidence="1 2" key="1">
    <citation type="submission" date="2020-07" db="EMBL/GenBank/DDBJ databases">
        <title>Sequencing the genomes of 1000 actinobacteria strains.</title>
        <authorList>
            <person name="Klenk H.-P."/>
        </authorList>
    </citation>
    <scope>NUCLEOTIDE SEQUENCE [LARGE SCALE GENOMIC DNA]</scope>
    <source>
        <strain evidence="1 2">DSM 15131</strain>
    </source>
</reference>
<dbReference type="EMBL" id="JACBZM010000001">
    <property type="protein sequence ID" value="NYI46322.1"/>
    <property type="molecule type" value="Genomic_DNA"/>
</dbReference>
<dbReference type="Proteomes" id="UP000562045">
    <property type="component" value="Unassembled WGS sequence"/>
</dbReference>
<accession>A0A7Z0CQ03</accession>
<dbReference type="AlphaFoldDB" id="A0A7Z0CQ03"/>
<organism evidence="1 2">
    <name type="scientific">Nocardioides aromaticivorans</name>
    <dbReference type="NCBI Taxonomy" id="200618"/>
    <lineage>
        <taxon>Bacteria</taxon>
        <taxon>Bacillati</taxon>
        <taxon>Actinomycetota</taxon>
        <taxon>Actinomycetes</taxon>
        <taxon>Propionibacteriales</taxon>
        <taxon>Nocardioidaceae</taxon>
        <taxon>Nocardioides</taxon>
    </lineage>
</organism>
<proteinExistence type="predicted"/>
<name>A0A7Z0CQ03_9ACTN</name>
<evidence type="ECO:0000313" key="1">
    <source>
        <dbReference type="EMBL" id="NYI46322.1"/>
    </source>
</evidence>
<comment type="caution">
    <text evidence="1">The sequence shown here is derived from an EMBL/GenBank/DDBJ whole genome shotgun (WGS) entry which is preliminary data.</text>
</comment>